<dbReference type="GO" id="GO:0005975">
    <property type="term" value="P:carbohydrate metabolic process"/>
    <property type="evidence" value="ECO:0007669"/>
    <property type="project" value="InterPro"/>
</dbReference>
<feature type="signal peptide" evidence="5">
    <location>
        <begin position="1"/>
        <end position="19"/>
    </location>
</feature>
<dbReference type="PANTHER" id="PTHR22595:SF79">
    <property type="entry name" value="CHITINASE 12"/>
    <property type="match status" value="1"/>
</dbReference>
<dbReference type="InterPro" id="IPR023346">
    <property type="entry name" value="Lysozyme-like_dom_sf"/>
</dbReference>
<dbReference type="CDD" id="cd00325">
    <property type="entry name" value="chitinase_GH19"/>
    <property type="match status" value="1"/>
</dbReference>
<evidence type="ECO:0000256" key="3">
    <source>
        <dbReference type="PIRSR" id="PIRSR001060-1"/>
    </source>
</evidence>
<dbReference type="SUPFAM" id="SSF53955">
    <property type="entry name" value="Lysozyme-like"/>
    <property type="match status" value="1"/>
</dbReference>
<dbReference type="PIRSF" id="PIRSF001060">
    <property type="entry name" value="Endochitinase"/>
    <property type="match status" value="1"/>
</dbReference>
<dbReference type="Gene3D" id="1.10.530.10">
    <property type="match status" value="1"/>
</dbReference>
<evidence type="ECO:0000256" key="1">
    <source>
        <dbReference type="ARBA" id="ARBA00022821"/>
    </source>
</evidence>
<protein>
    <submittedName>
        <fullName evidence="7">Chitinase</fullName>
    </submittedName>
</protein>
<dbReference type="GO" id="GO:0050832">
    <property type="term" value="P:defense response to fungus"/>
    <property type="evidence" value="ECO:0007669"/>
    <property type="project" value="UniProtKB-ARBA"/>
</dbReference>
<dbReference type="EMBL" id="RCZG01000003">
    <property type="protein sequence ID" value="TPG35133.1"/>
    <property type="molecule type" value="Genomic_DNA"/>
</dbReference>
<dbReference type="GO" id="GO:0004568">
    <property type="term" value="F:chitinase activity"/>
    <property type="evidence" value="ECO:0007669"/>
    <property type="project" value="InterPro"/>
</dbReference>
<dbReference type="Pfam" id="PF00182">
    <property type="entry name" value="Glyco_hydro_19"/>
    <property type="match status" value="1"/>
</dbReference>
<comment type="caution">
    <text evidence="7">The sequence shown here is derived from an EMBL/GenBank/DDBJ whole genome shotgun (WGS) entry which is preliminary data.</text>
</comment>
<dbReference type="InterPro" id="IPR016283">
    <property type="entry name" value="Glyco_hydro_19"/>
</dbReference>
<dbReference type="AlphaFoldDB" id="A0A502EBT5"/>
<accession>A0A502EBT5</accession>
<sequence>MPRTPTHLIVGLLTAAVLAGCGTAAPEPRQTTQSSTLGSAPGFVVSDAQFEQIFPNRDKFYSYGSLVRAFDAFPVFATVGDEDTRKREAAAFFANVYHETQGLRLVVEANTANYGNYCDAGLSYGCPAGRDSYYGRGPVQLSWNYNYRAAGDSIGLDLLDDPGVVKRDETVAWKTALWFWNTQASAMSATAHSAMGDGQGFGATIRVFNGALECDGHNAAQVQDRVDAYLRIAGVLGVSPGENLRC</sequence>
<dbReference type="InterPro" id="IPR000726">
    <property type="entry name" value="Glyco_hydro_19_cat"/>
</dbReference>
<evidence type="ECO:0000313" key="7">
    <source>
        <dbReference type="EMBL" id="TPG35133.1"/>
    </source>
</evidence>
<keyword evidence="5" id="KW-0732">Signal</keyword>
<dbReference type="OrthoDB" id="3809801at2"/>
<evidence type="ECO:0000259" key="6">
    <source>
        <dbReference type="Pfam" id="PF00182"/>
    </source>
</evidence>
<gene>
    <name evidence="7" type="ORF">EAH80_10215</name>
</gene>
<keyword evidence="2 4" id="KW-1015">Disulfide bond</keyword>
<feature type="disulfide bond" evidence="4">
    <location>
        <begin position="118"/>
        <end position="126"/>
    </location>
</feature>
<dbReference type="GO" id="GO:0016998">
    <property type="term" value="P:cell wall macromolecule catabolic process"/>
    <property type="evidence" value="ECO:0007669"/>
    <property type="project" value="InterPro"/>
</dbReference>
<dbReference type="PROSITE" id="PS51257">
    <property type="entry name" value="PROKAR_LIPOPROTEIN"/>
    <property type="match status" value="1"/>
</dbReference>
<evidence type="ECO:0000313" key="8">
    <source>
        <dbReference type="Proteomes" id="UP000320095"/>
    </source>
</evidence>
<feature type="disulfide bond" evidence="4">
    <location>
        <begin position="214"/>
        <end position="246"/>
    </location>
</feature>
<evidence type="ECO:0000256" key="2">
    <source>
        <dbReference type="ARBA" id="ARBA00023157"/>
    </source>
</evidence>
<reference evidence="7 8" key="1">
    <citation type="journal article" date="2019" name="Environ. Microbiol.">
        <title>Species interactions and distinct microbial communities in high Arctic permafrost affected cryosols are associated with the CH4 and CO2 gas fluxes.</title>
        <authorList>
            <person name="Altshuler I."/>
            <person name="Hamel J."/>
            <person name="Turney S."/>
            <person name="Magnuson E."/>
            <person name="Levesque R."/>
            <person name="Greer C."/>
            <person name="Whyte L.G."/>
        </authorList>
    </citation>
    <scope>NUCLEOTIDE SEQUENCE [LARGE SCALE GENOMIC DNA]</scope>
    <source>
        <strain evidence="7 8">S5.20</strain>
    </source>
</reference>
<feature type="active site" description="Proton donor" evidence="3">
    <location>
        <position position="99"/>
    </location>
</feature>
<evidence type="ECO:0000256" key="4">
    <source>
        <dbReference type="PIRSR" id="PIRSR001060-2"/>
    </source>
</evidence>
<dbReference type="RefSeq" id="WP_140689990.1">
    <property type="nucleotide sequence ID" value="NZ_RCZG01000003.1"/>
</dbReference>
<keyword evidence="8" id="KW-1185">Reference proteome</keyword>
<feature type="chain" id="PRO_5039288481" evidence="5">
    <location>
        <begin position="20"/>
        <end position="246"/>
    </location>
</feature>
<name>A0A502EBT5_9MYCO</name>
<dbReference type="Gene3D" id="3.30.20.10">
    <property type="entry name" value="Endochitinase, domain 2"/>
    <property type="match status" value="1"/>
</dbReference>
<proteinExistence type="predicted"/>
<dbReference type="Proteomes" id="UP000320095">
    <property type="component" value="Unassembled WGS sequence"/>
</dbReference>
<keyword evidence="1" id="KW-0611">Plant defense</keyword>
<organism evidence="7 8">
    <name type="scientific">Mycolicibacterium hodleri</name>
    <dbReference type="NCBI Taxonomy" id="49897"/>
    <lineage>
        <taxon>Bacteria</taxon>
        <taxon>Bacillati</taxon>
        <taxon>Actinomycetota</taxon>
        <taxon>Actinomycetes</taxon>
        <taxon>Mycobacteriales</taxon>
        <taxon>Mycobacteriaceae</taxon>
        <taxon>Mycolicibacterium</taxon>
    </lineage>
</organism>
<feature type="domain" description="Glycoside hydrolase family 19 catalytic" evidence="6">
    <location>
        <begin position="56"/>
        <end position="246"/>
    </location>
</feature>
<dbReference type="PANTHER" id="PTHR22595">
    <property type="entry name" value="CHITINASE-RELATED"/>
    <property type="match status" value="1"/>
</dbReference>
<evidence type="ECO:0000256" key="5">
    <source>
        <dbReference type="SAM" id="SignalP"/>
    </source>
</evidence>
<dbReference type="GO" id="GO:0006032">
    <property type="term" value="P:chitin catabolic process"/>
    <property type="evidence" value="ECO:0007669"/>
    <property type="project" value="InterPro"/>
</dbReference>
<dbReference type="FunFam" id="3.30.20.10:FF:000001">
    <property type="entry name" value="Endochitinase (Chitinase)"/>
    <property type="match status" value="1"/>
</dbReference>